<dbReference type="GO" id="GO:0048367">
    <property type="term" value="P:shoot system development"/>
    <property type="evidence" value="ECO:0007669"/>
    <property type="project" value="InterPro"/>
</dbReference>
<sequence length="339" mass="37620">MMMTTERVSVQLIEIEDLQLSTILLISNSIYPSSSLILIEDDDDKEVWLQESLNVCKCSTACDAVWCGALGKILLRLHIQKAFYVLDLVSAGGKADLFINTIKQKMLNCIGLDNGEAKWGISSSSDIKDCSYHQDGDEYALCSVPSDKCVDGLLEGSLRLLDICSTAKECLLVSKESLHDLHSVIRRRKDVLLHERQENWVDEILDGSLRLLDVCTSAKDALLHTKECARELHSIIRRKRGGEVELTAESSSLSLIKDDDDKQMIASQFLKLHKLSSTCDAMGCGALEGHLWFPYMHQGALEIHPRDHPPISLGVPGQVLLELGVTEPTFQCTRANLEG</sequence>
<dbReference type="InterPro" id="IPR004320">
    <property type="entry name" value="BPS1_pln"/>
</dbReference>
<evidence type="ECO:0000313" key="2">
    <source>
        <dbReference type="Proteomes" id="UP001189624"/>
    </source>
</evidence>
<reference evidence="1" key="1">
    <citation type="submission" date="2023-10" db="EMBL/GenBank/DDBJ databases">
        <authorList>
            <person name="Domelevo Entfellner J.-B."/>
        </authorList>
    </citation>
    <scope>NUCLEOTIDE SEQUENCE</scope>
</reference>
<dbReference type="AlphaFoldDB" id="A0AA86T726"/>
<name>A0AA86T726_9FABA</name>
<organism evidence="1 2">
    <name type="scientific">Sphenostylis stenocarpa</name>
    <dbReference type="NCBI Taxonomy" id="92480"/>
    <lineage>
        <taxon>Eukaryota</taxon>
        <taxon>Viridiplantae</taxon>
        <taxon>Streptophyta</taxon>
        <taxon>Embryophyta</taxon>
        <taxon>Tracheophyta</taxon>
        <taxon>Spermatophyta</taxon>
        <taxon>Magnoliopsida</taxon>
        <taxon>eudicotyledons</taxon>
        <taxon>Gunneridae</taxon>
        <taxon>Pentapetalae</taxon>
        <taxon>rosids</taxon>
        <taxon>fabids</taxon>
        <taxon>Fabales</taxon>
        <taxon>Fabaceae</taxon>
        <taxon>Papilionoideae</taxon>
        <taxon>50 kb inversion clade</taxon>
        <taxon>NPAAA clade</taxon>
        <taxon>indigoferoid/millettioid clade</taxon>
        <taxon>Phaseoleae</taxon>
        <taxon>Sphenostylis</taxon>
    </lineage>
</organism>
<dbReference type="Pfam" id="PF03087">
    <property type="entry name" value="BPS1"/>
    <property type="match status" value="2"/>
</dbReference>
<accession>A0AA86T726</accession>
<proteinExistence type="predicted"/>
<keyword evidence="2" id="KW-1185">Reference proteome</keyword>
<dbReference type="PANTHER" id="PTHR33070">
    <property type="entry name" value="OS06G0725500 PROTEIN"/>
    <property type="match status" value="1"/>
</dbReference>
<dbReference type="PANTHER" id="PTHR33070:SF129">
    <property type="entry name" value="DUF241 DOMAIN PROTEIN"/>
    <property type="match status" value="1"/>
</dbReference>
<protein>
    <submittedName>
        <fullName evidence="1">Uncharacterized protein</fullName>
    </submittedName>
</protein>
<dbReference type="Gramene" id="rna-AYBTSS11_LOCUS25128">
    <property type="protein sequence ID" value="CAJ1973070.1"/>
    <property type="gene ID" value="gene-AYBTSS11_LOCUS25128"/>
</dbReference>
<evidence type="ECO:0000313" key="1">
    <source>
        <dbReference type="EMBL" id="CAJ1973070.1"/>
    </source>
</evidence>
<gene>
    <name evidence="1" type="ORF">AYBTSS11_LOCUS25128</name>
</gene>
<dbReference type="Proteomes" id="UP001189624">
    <property type="component" value="Chromosome 9"/>
</dbReference>
<dbReference type="GO" id="GO:0048364">
    <property type="term" value="P:root development"/>
    <property type="evidence" value="ECO:0007669"/>
    <property type="project" value="InterPro"/>
</dbReference>
<dbReference type="EMBL" id="OY731406">
    <property type="protein sequence ID" value="CAJ1973070.1"/>
    <property type="molecule type" value="Genomic_DNA"/>
</dbReference>